<evidence type="ECO:0000313" key="2">
    <source>
        <dbReference type="Proteomes" id="UP000245288"/>
    </source>
</evidence>
<dbReference type="OrthoDB" id="1853372at2"/>
<evidence type="ECO:0008006" key="3">
    <source>
        <dbReference type="Google" id="ProtNLM"/>
    </source>
</evidence>
<dbReference type="GO" id="GO:0003676">
    <property type="term" value="F:nucleic acid binding"/>
    <property type="evidence" value="ECO:0007669"/>
    <property type="project" value="InterPro"/>
</dbReference>
<accession>A0A2V1JQ71</accession>
<sequence>MLESQFQSKLIKKLKKIFPGCLVMKTDPTYIQGLPDLLILFNDRWAVLECKKSGTASHRPNQDYYVDRMNEMSFARFIYPENEEEILHDLQQAFKT</sequence>
<name>A0A2V1JQ71_EUBRA</name>
<protein>
    <recommendedName>
        <fullName evidence="3">VRR-NUC domain-containing protein</fullName>
    </recommendedName>
</protein>
<organism evidence="1 2">
    <name type="scientific">Eubacterium ramulus</name>
    <dbReference type="NCBI Taxonomy" id="39490"/>
    <lineage>
        <taxon>Bacteria</taxon>
        <taxon>Bacillati</taxon>
        <taxon>Bacillota</taxon>
        <taxon>Clostridia</taxon>
        <taxon>Eubacteriales</taxon>
        <taxon>Eubacteriaceae</taxon>
        <taxon>Eubacterium</taxon>
    </lineage>
</organism>
<proteinExistence type="predicted"/>
<evidence type="ECO:0000313" key="1">
    <source>
        <dbReference type="EMBL" id="PWE87100.1"/>
    </source>
</evidence>
<dbReference type="EMBL" id="JRFU01000061">
    <property type="protein sequence ID" value="PWE87100.1"/>
    <property type="molecule type" value="Genomic_DNA"/>
</dbReference>
<dbReference type="AlphaFoldDB" id="A0A2V1JQ71"/>
<comment type="caution">
    <text evidence="1">The sequence shown here is derived from an EMBL/GenBank/DDBJ whole genome shotgun (WGS) entry which is preliminary data.</text>
</comment>
<keyword evidence="2" id="KW-1185">Reference proteome</keyword>
<dbReference type="Proteomes" id="UP000245288">
    <property type="component" value="Unassembled WGS sequence"/>
</dbReference>
<gene>
    <name evidence="1" type="ORF">LG34_06075</name>
</gene>
<reference evidence="1 2" key="1">
    <citation type="submission" date="2014-09" db="EMBL/GenBank/DDBJ databases">
        <title>Butyrate-producing bacteria isolated from human gut.</title>
        <authorList>
            <person name="Zhang Q."/>
            <person name="Zhao L."/>
        </authorList>
    </citation>
    <scope>NUCLEOTIDE SEQUENCE [LARGE SCALE GENOMIC DNA]</scope>
    <source>
        <strain evidence="1 2">21</strain>
    </source>
</reference>
<dbReference type="RefSeq" id="WP_109215249.1">
    <property type="nucleotide sequence ID" value="NZ_JAQDGV010000001.1"/>
</dbReference>
<dbReference type="Gene3D" id="3.40.1350.10">
    <property type="match status" value="1"/>
</dbReference>
<dbReference type="InterPro" id="IPR011856">
    <property type="entry name" value="tRNA_endonuc-like_dom_sf"/>
</dbReference>